<keyword evidence="6" id="KW-1133">Transmembrane helix</keyword>
<dbReference type="Pfam" id="PF05648">
    <property type="entry name" value="PEX11"/>
    <property type="match status" value="1"/>
</dbReference>
<evidence type="ECO:0000313" key="7">
    <source>
        <dbReference type="EMBL" id="KAK4458024.1"/>
    </source>
</evidence>
<name>A0AAV9HCS5_9PEZI</name>
<feature type="transmembrane region" description="Helical" evidence="6">
    <location>
        <begin position="73"/>
        <end position="91"/>
    </location>
</feature>
<evidence type="ECO:0000256" key="1">
    <source>
        <dbReference type="ARBA" id="ARBA00022593"/>
    </source>
</evidence>
<dbReference type="AlphaFoldDB" id="A0AAV9HCS5"/>
<protein>
    <submittedName>
        <fullName evidence="7">Peroxisomal biogenesis factor 11</fullName>
    </submittedName>
</protein>
<feature type="transmembrane region" description="Helical" evidence="6">
    <location>
        <begin position="43"/>
        <end position="67"/>
    </location>
</feature>
<keyword evidence="8" id="KW-1185">Reference proteome</keyword>
<evidence type="ECO:0000256" key="2">
    <source>
        <dbReference type="ARBA" id="ARBA00023136"/>
    </source>
</evidence>
<dbReference type="GO" id="GO:0016559">
    <property type="term" value="P:peroxisome fission"/>
    <property type="evidence" value="ECO:0007669"/>
    <property type="project" value="InterPro"/>
</dbReference>
<dbReference type="GO" id="GO:0005778">
    <property type="term" value="C:peroxisomal membrane"/>
    <property type="evidence" value="ECO:0007669"/>
    <property type="project" value="UniProtKB-SubCell"/>
</dbReference>
<evidence type="ECO:0000256" key="3">
    <source>
        <dbReference type="ARBA" id="ARBA00023140"/>
    </source>
</evidence>
<keyword evidence="6" id="KW-0812">Transmembrane</keyword>
<comment type="subcellular location">
    <subcellularLocation>
        <location evidence="4">Peroxisome membrane</location>
    </subcellularLocation>
</comment>
<evidence type="ECO:0000313" key="8">
    <source>
        <dbReference type="Proteomes" id="UP001321749"/>
    </source>
</evidence>
<feature type="compositionally biased region" description="Basic and acidic residues" evidence="5">
    <location>
        <begin position="207"/>
        <end position="224"/>
    </location>
</feature>
<evidence type="ECO:0000256" key="4">
    <source>
        <dbReference type="ARBA" id="ARBA00046271"/>
    </source>
</evidence>
<proteinExistence type="predicted"/>
<dbReference type="PANTHER" id="PTHR12652">
    <property type="entry name" value="PEROXISOMAL BIOGENESIS FACTOR 11"/>
    <property type="match status" value="1"/>
</dbReference>
<feature type="transmembrane region" description="Helical" evidence="6">
    <location>
        <begin position="255"/>
        <end position="277"/>
    </location>
</feature>
<evidence type="ECO:0000256" key="6">
    <source>
        <dbReference type="SAM" id="Phobius"/>
    </source>
</evidence>
<organism evidence="7 8">
    <name type="scientific">Cladorrhinum samala</name>
    <dbReference type="NCBI Taxonomy" id="585594"/>
    <lineage>
        <taxon>Eukaryota</taxon>
        <taxon>Fungi</taxon>
        <taxon>Dikarya</taxon>
        <taxon>Ascomycota</taxon>
        <taxon>Pezizomycotina</taxon>
        <taxon>Sordariomycetes</taxon>
        <taxon>Sordariomycetidae</taxon>
        <taxon>Sordariales</taxon>
        <taxon>Podosporaceae</taxon>
        <taxon>Cladorrhinum</taxon>
    </lineage>
</organism>
<keyword evidence="1" id="KW-0962">Peroxisome biogenesis</keyword>
<gene>
    <name evidence="7" type="ORF">QBC42DRAFT_211299</name>
</gene>
<comment type="caution">
    <text evidence="7">The sequence shown here is derived from an EMBL/GenBank/DDBJ whole genome shotgun (WGS) entry which is preliminary data.</text>
</comment>
<keyword evidence="2 6" id="KW-0472">Membrane</keyword>
<keyword evidence="3" id="KW-0576">Peroxisome</keyword>
<dbReference type="InterPro" id="IPR008733">
    <property type="entry name" value="PEX11"/>
</dbReference>
<feature type="region of interest" description="Disordered" evidence="5">
    <location>
        <begin position="207"/>
        <end position="229"/>
    </location>
</feature>
<dbReference type="Proteomes" id="UP001321749">
    <property type="component" value="Unassembled WGS sequence"/>
</dbReference>
<reference evidence="7" key="1">
    <citation type="journal article" date="2023" name="Mol. Phylogenet. Evol.">
        <title>Genome-scale phylogeny and comparative genomics of the fungal order Sordariales.</title>
        <authorList>
            <person name="Hensen N."/>
            <person name="Bonometti L."/>
            <person name="Westerberg I."/>
            <person name="Brannstrom I.O."/>
            <person name="Guillou S."/>
            <person name="Cros-Aarteil S."/>
            <person name="Calhoun S."/>
            <person name="Haridas S."/>
            <person name="Kuo A."/>
            <person name="Mondo S."/>
            <person name="Pangilinan J."/>
            <person name="Riley R."/>
            <person name="LaButti K."/>
            <person name="Andreopoulos B."/>
            <person name="Lipzen A."/>
            <person name="Chen C."/>
            <person name="Yan M."/>
            <person name="Daum C."/>
            <person name="Ng V."/>
            <person name="Clum A."/>
            <person name="Steindorff A."/>
            <person name="Ohm R.A."/>
            <person name="Martin F."/>
            <person name="Silar P."/>
            <person name="Natvig D.O."/>
            <person name="Lalanne C."/>
            <person name="Gautier V."/>
            <person name="Ament-Velasquez S.L."/>
            <person name="Kruys A."/>
            <person name="Hutchinson M.I."/>
            <person name="Powell A.J."/>
            <person name="Barry K."/>
            <person name="Miller A.N."/>
            <person name="Grigoriev I.V."/>
            <person name="Debuchy R."/>
            <person name="Gladieux P."/>
            <person name="Hiltunen Thoren M."/>
            <person name="Johannesson H."/>
        </authorList>
    </citation>
    <scope>NUCLEOTIDE SEQUENCE</scope>
    <source>
        <strain evidence="7">PSN324</strain>
    </source>
</reference>
<dbReference type="PANTHER" id="PTHR12652:SF23">
    <property type="entry name" value="MICROBODY (PEROXISOME) PROLIFERATION PROTEIN PEROXIN 11B (EUROFUNG)"/>
    <property type="match status" value="1"/>
</dbReference>
<accession>A0AAV9HCS5</accession>
<sequence length="295" mass="32851">MKPKEINKTMAQPSTFHQFIRFGTDAYGLERLLRFFQSISQILASYPLLSHNLIYLLSTQLPFALLFPATPKSYMILTTPVLLALRARLALARRFFRIFRFLDAFDSAYGAATGSGAPGLGGAEGWLEFGAKVCNGFYLLLESLTLLDDMGVAGQGGWDGVLGAKRAMEWNIEGQRFWFLSLVCGILLGLIRLWKLSDAGKGVKVKGEKKDVTDKRKPKDDGEIRRKRREEKGKMRKLWRKLVADVMDLAGPGKVVGWLPVDSGVVGILMLGSTWLTGMEVWERCGKEVALMAGR</sequence>
<reference evidence="7" key="2">
    <citation type="submission" date="2023-06" db="EMBL/GenBank/DDBJ databases">
        <authorList>
            <consortium name="Lawrence Berkeley National Laboratory"/>
            <person name="Mondo S.J."/>
            <person name="Hensen N."/>
            <person name="Bonometti L."/>
            <person name="Westerberg I."/>
            <person name="Brannstrom I.O."/>
            <person name="Guillou S."/>
            <person name="Cros-Aarteil S."/>
            <person name="Calhoun S."/>
            <person name="Haridas S."/>
            <person name="Kuo A."/>
            <person name="Pangilinan J."/>
            <person name="Riley R."/>
            <person name="Labutti K."/>
            <person name="Andreopoulos B."/>
            <person name="Lipzen A."/>
            <person name="Chen C."/>
            <person name="Yanf M."/>
            <person name="Daum C."/>
            <person name="Ng V."/>
            <person name="Clum A."/>
            <person name="Steindorff A."/>
            <person name="Ohm R."/>
            <person name="Martin F."/>
            <person name="Silar P."/>
            <person name="Natvig D."/>
            <person name="Lalanne C."/>
            <person name="Gautier V."/>
            <person name="Ament-Velasquez S.L."/>
            <person name="Kruys A."/>
            <person name="Hutchinson M.I."/>
            <person name="Powell A.J."/>
            <person name="Barry K."/>
            <person name="Miller A.N."/>
            <person name="Grigoriev I.V."/>
            <person name="Debuchy R."/>
            <person name="Gladieux P."/>
            <person name="Thoren M.H."/>
            <person name="Johannesson H."/>
        </authorList>
    </citation>
    <scope>NUCLEOTIDE SEQUENCE</scope>
    <source>
        <strain evidence="7">PSN324</strain>
    </source>
</reference>
<dbReference type="EMBL" id="MU865086">
    <property type="protein sequence ID" value="KAK4458024.1"/>
    <property type="molecule type" value="Genomic_DNA"/>
</dbReference>
<evidence type="ECO:0000256" key="5">
    <source>
        <dbReference type="SAM" id="MobiDB-lite"/>
    </source>
</evidence>
<feature type="transmembrane region" description="Helical" evidence="6">
    <location>
        <begin position="177"/>
        <end position="194"/>
    </location>
</feature>